<dbReference type="eggNOG" id="KOG0557">
    <property type="taxonomic scope" value="Eukaryota"/>
</dbReference>
<dbReference type="GO" id="GO:0051603">
    <property type="term" value="P:proteolysis involved in protein catabolic process"/>
    <property type="evidence" value="ECO:0007669"/>
    <property type="project" value="InterPro"/>
</dbReference>
<keyword evidence="1 2" id="KW-0647">Proteasome</keyword>
<accession>W9QP87</accession>
<dbReference type="GO" id="GO:0005839">
    <property type="term" value="C:proteasome core complex"/>
    <property type="evidence" value="ECO:0007669"/>
    <property type="project" value="InterPro"/>
</dbReference>
<dbReference type="EMBL" id="KE343889">
    <property type="protein sequence ID" value="EXB45048.1"/>
    <property type="molecule type" value="Genomic_DNA"/>
</dbReference>
<dbReference type="SUPFAM" id="SSF56235">
    <property type="entry name" value="N-terminal nucleophile aminohydrolases (Ntn hydrolases)"/>
    <property type="match status" value="1"/>
</dbReference>
<dbReference type="SUPFAM" id="SSF52777">
    <property type="entry name" value="CoA-dependent acyltransferases"/>
    <property type="match status" value="1"/>
</dbReference>
<dbReference type="InterPro" id="IPR001353">
    <property type="entry name" value="Proteasome_sua/b"/>
</dbReference>
<dbReference type="Pfam" id="PF00227">
    <property type="entry name" value="Proteasome"/>
    <property type="match status" value="1"/>
</dbReference>
<sequence>MAVLVEQSFGKVGSDRARFDGGRLRPNLPRNQSGMGPDFRVLVRKSRKQAEQYRRLYKEPIPVTQLVRETAAVMQEFTQSGGVRPFGVSLLVAGFDDNGPQLFQVDPSGSYFSWKASTMGKNVSNAKTFLEKSLSVPTFDVCYPITTDALDALYEKVKPKGVTMTALLTKATAMALAQHPVVNTSCKDSKSFTYNSNINIAVAVAINDGLITPVLQDADKGAIMVVGASKPTVVANADGFFSVKSKMLVRAVSTFMLHSQGVL</sequence>
<dbReference type="PANTHER" id="PTHR11599">
    <property type="entry name" value="PROTEASOME SUBUNIT ALPHA/BETA"/>
    <property type="match status" value="1"/>
</dbReference>
<evidence type="ECO:0000313" key="3">
    <source>
        <dbReference type="Proteomes" id="UP000030645"/>
    </source>
</evidence>
<dbReference type="AlphaFoldDB" id="W9QP87"/>
<dbReference type="eggNOG" id="KOG0181">
    <property type="taxonomic scope" value="Eukaryota"/>
</dbReference>
<reference evidence="3" key="1">
    <citation type="submission" date="2013-01" db="EMBL/GenBank/DDBJ databases">
        <title>Draft Genome Sequence of a Mulberry Tree, Morus notabilis C.K. Schneid.</title>
        <authorList>
            <person name="He N."/>
            <person name="Zhao S."/>
        </authorList>
    </citation>
    <scope>NUCLEOTIDE SEQUENCE</scope>
</reference>
<keyword evidence="3" id="KW-1185">Reference proteome</keyword>
<organism evidence="2 3">
    <name type="scientific">Morus notabilis</name>
    <dbReference type="NCBI Taxonomy" id="981085"/>
    <lineage>
        <taxon>Eukaryota</taxon>
        <taxon>Viridiplantae</taxon>
        <taxon>Streptophyta</taxon>
        <taxon>Embryophyta</taxon>
        <taxon>Tracheophyta</taxon>
        <taxon>Spermatophyta</taxon>
        <taxon>Magnoliopsida</taxon>
        <taxon>eudicotyledons</taxon>
        <taxon>Gunneridae</taxon>
        <taxon>Pentapetalae</taxon>
        <taxon>rosids</taxon>
        <taxon>fabids</taxon>
        <taxon>Rosales</taxon>
        <taxon>Moraceae</taxon>
        <taxon>Moreae</taxon>
        <taxon>Morus</taxon>
    </lineage>
</organism>
<dbReference type="InterPro" id="IPR050115">
    <property type="entry name" value="Proteasome_alpha"/>
</dbReference>
<protein>
    <submittedName>
        <fullName evidence="2">Proteasome subunit alpha type-2-B</fullName>
    </submittedName>
</protein>
<evidence type="ECO:0000313" key="2">
    <source>
        <dbReference type="EMBL" id="EXB45048.1"/>
    </source>
</evidence>
<name>W9QP87_9ROSA</name>
<dbReference type="InterPro" id="IPR029055">
    <property type="entry name" value="Ntn_hydrolases_N"/>
</dbReference>
<dbReference type="Proteomes" id="UP000030645">
    <property type="component" value="Unassembled WGS sequence"/>
</dbReference>
<dbReference type="Gene3D" id="3.60.20.10">
    <property type="entry name" value="Glutamine Phosphoribosylpyrophosphate, subunit 1, domain 1"/>
    <property type="match status" value="1"/>
</dbReference>
<dbReference type="STRING" id="981085.W9QP87"/>
<evidence type="ECO:0000256" key="1">
    <source>
        <dbReference type="ARBA" id="ARBA00022942"/>
    </source>
</evidence>
<gene>
    <name evidence="2" type="ORF">L484_001727</name>
</gene>
<dbReference type="GO" id="GO:0016746">
    <property type="term" value="F:acyltransferase activity"/>
    <property type="evidence" value="ECO:0007669"/>
    <property type="project" value="InterPro"/>
</dbReference>
<proteinExistence type="predicted"/>